<keyword evidence="8" id="KW-1185">Reference proteome</keyword>
<evidence type="ECO:0000256" key="4">
    <source>
        <dbReference type="ARBA" id="ARBA00022989"/>
    </source>
</evidence>
<sequence>MGYLHKMKHFVGGRIIKTGIAVFITALICEALEWPAMFAVIAAIVTIEPSAADSIKKAIVRFPASGIGALYAILFYMSFGDNPLTYTLVALATIITCHKLRLDAGILVATLTGVAMITTVHDHYLSSFLIRLGTTFTGLTVSTLVNLLVLKPNYTPAISEKIKILLKETGELMETSGAELVKGKHDAKPKQARQTLHKIVRDVERIEDLCRYQREELKYHRFKRKDLRLFYYENKKLKILTQLTYHVGNLMFIPSHKRIADPEKGAIILATVRSMNEILKDERHTVSEAHQRLIDRLFEEFSEKALSPSETDYHHLTTETVIFYELVAIHDLLEELEKTACIALKKEKALEIS</sequence>
<feature type="transmembrane region" description="Helical" evidence="6">
    <location>
        <begin position="59"/>
        <end position="79"/>
    </location>
</feature>
<keyword evidence="2" id="KW-1003">Cell membrane</keyword>
<evidence type="ECO:0000313" key="8">
    <source>
        <dbReference type="Proteomes" id="UP000737402"/>
    </source>
</evidence>
<keyword evidence="3 6" id="KW-0812">Transmembrane</keyword>
<keyword evidence="4 6" id="KW-1133">Transmembrane helix</keyword>
<dbReference type="InterPro" id="IPR010343">
    <property type="entry name" value="ArAE_1"/>
</dbReference>
<comment type="subcellular location">
    <subcellularLocation>
        <location evidence="1">Cell membrane</location>
        <topology evidence="1">Multi-pass membrane protein</topology>
    </subcellularLocation>
</comment>
<reference evidence="7 8" key="1">
    <citation type="submission" date="2021-01" db="EMBL/GenBank/DDBJ databases">
        <title>Genomic Encyclopedia of Type Strains, Phase IV (KMG-IV): sequencing the most valuable type-strain genomes for metagenomic binning, comparative biology and taxonomic classification.</title>
        <authorList>
            <person name="Goeker M."/>
        </authorList>
    </citation>
    <scope>NUCLEOTIDE SEQUENCE [LARGE SCALE GENOMIC DNA]</scope>
    <source>
        <strain evidence="7 8">DSM 25879</strain>
    </source>
</reference>
<protein>
    <submittedName>
        <fullName evidence="7">Uncharacterized membrane protein YgaE (UPF0421/DUF939 family)</fullName>
    </submittedName>
</protein>
<accession>A0ABS2NYZ9</accession>
<evidence type="ECO:0000256" key="5">
    <source>
        <dbReference type="ARBA" id="ARBA00023136"/>
    </source>
</evidence>
<feature type="transmembrane region" description="Helical" evidence="6">
    <location>
        <begin position="129"/>
        <end position="150"/>
    </location>
</feature>
<evidence type="ECO:0000313" key="7">
    <source>
        <dbReference type="EMBL" id="MBM7619908.1"/>
    </source>
</evidence>
<name>A0ABS2NYZ9_9BACI</name>
<feature type="transmembrane region" description="Helical" evidence="6">
    <location>
        <begin position="20"/>
        <end position="47"/>
    </location>
</feature>
<dbReference type="Pfam" id="PF06081">
    <property type="entry name" value="ArAE_1"/>
    <property type="match status" value="1"/>
</dbReference>
<organism evidence="7 8">
    <name type="scientific">Sutcliffiella tianshenii</name>
    <dbReference type="NCBI Taxonomy" id="1463404"/>
    <lineage>
        <taxon>Bacteria</taxon>
        <taxon>Bacillati</taxon>
        <taxon>Bacillota</taxon>
        <taxon>Bacilli</taxon>
        <taxon>Bacillales</taxon>
        <taxon>Bacillaceae</taxon>
        <taxon>Sutcliffiella</taxon>
    </lineage>
</organism>
<evidence type="ECO:0000256" key="6">
    <source>
        <dbReference type="SAM" id="Phobius"/>
    </source>
</evidence>
<evidence type="ECO:0000256" key="1">
    <source>
        <dbReference type="ARBA" id="ARBA00004651"/>
    </source>
</evidence>
<dbReference type="Proteomes" id="UP000737402">
    <property type="component" value="Unassembled WGS sequence"/>
</dbReference>
<comment type="caution">
    <text evidence="7">The sequence shown here is derived from an EMBL/GenBank/DDBJ whole genome shotgun (WGS) entry which is preliminary data.</text>
</comment>
<feature type="transmembrane region" description="Helical" evidence="6">
    <location>
        <begin position="100"/>
        <end position="117"/>
    </location>
</feature>
<evidence type="ECO:0000256" key="3">
    <source>
        <dbReference type="ARBA" id="ARBA00022692"/>
    </source>
</evidence>
<proteinExistence type="predicted"/>
<evidence type="ECO:0000256" key="2">
    <source>
        <dbReference type="ARBA" id="ARBA00022475"/>
    </source>
</evidence>
<gene>
    <name evidence="7" type="ORF">JOC95_001760</name>
</gene>
<dbReference type="EMBL" id="JAFBED010000003">
    <property type="protein sequence ID" value="MBM7619908.1"/>
    <property type="molecule type" value="Genomic_DNA"/>
</dbReference>
<keyword evidence="5 6" id="KW-0472">Membrane</keyword>